<dbReference type="Pfam" id="PF01075">
    <property type="entry name" value="Glyco_transf_9"/>
    <property type="match status" value="1"/>
</dbReference>
<keyword evidence="2 3" id="KW-0808">Transferase</keyword>
<dbReference type="HOGENOM" id="CLU_038371_0_1_11"/>
<dbReference type="Proteomes" id="UP000007967">
    <property type="component" value="Chromosome"/>
</dbReference>
<dbReference type="PANTHER" id="PTHR30160:SF1">
    <property type="entry name" value="LIPOPOLYSACCHARIDE 1,2-N-ACETYLGLUCOSAMINETRANSFERASE-RELATED"/>
    <property type="match status" value="1"/>
</dbReference>
<accession>D2PXF1</accession>
<dbReference type="InterPro" id="IPR051199">
    <property type="entry name" value="LPS_LOS_Heptosyltrfase"/>
</dbReference>
<name>D2PXF1_KRIFD</name>
<protein>
    <submittedName>
        <fullName evidence="3">Glycosyl transferase family 9</fullName>
    </submittedName>
</protein>
<dbReference type="KEGG" id="kfl:Kfla_0678"/>
<keyword evidence="1" id="KW-0328">Glycosyltransferase</keyword>
<dbReference type="InterPro" id="IPR002201">
    <property type="entry name" value="Glyco_trans_9"/>
</dbReference>
<dbReference type="GO" id="GO:0008713">
    <property type="term" value="F:ADP-heptose-lipopolysaccharide heptosyltransferase activity"/>
    <property type="evidence" value="ECO:0007669"/>
    <property type="project" value="TreeGrafter"/>
</dbReference>
<dbReference type="GO" id="GO:0005829">
    <property type="term" value="C:cytosol"/>
    <property type="evidence" value="ECO:0007669"/>
    <property type="project" value="TreeGrafter"/>
</dbReference>
<evidence type="ECO:0000256" key="2">
    <source>
        <dbReference type="ARBA" id="ARBA00022679"/>
    </source>
</evidence>
<dbReference type="PANTHER" id="PTHR30160">
    <property type="entry name" value="TETRAACYLDISACCHARIDE 4'-KINASE-RELATED"/>
    <property type="match status" value="1"/>
</dbReference>
<dbReference type="SUPFAM" id="SSF53756">
    <property type="entry name" value="UDP-Glycosyltransferase/glycogen phosphorylase"/>
    <property type="match status" value="1"/>
</dbReference>
<reference evidence="3 4" key="2">
    <citation type="journal article" date="2010" name="Stand. Genomic Sci.">
        <title>Complete genome sequence of Kribbella flavida type strain (IFO 14399).</title>
        <authorList>
            <person name="Pukall R."/>
            <person name="Lapidus A."/>
            <person name="Glavina Del Rio T."/>
            <person name="Copeland A."/>
            <person name="Tice H."/>
            <person name="Cheng J.-F."/>
            <person name="Lucas S."/>
            <person name="Chen F."/>
            <person name="Nolan M."/>
            <person name="LaButti K."/>
            <person name="Pati A."/>
            <person name="Ivanova N."/>
            <person name="Mavrommatis K."/>
            <person name="Mikhailova N."/>
            <person name="Pitluck S."/>
            <person name="Bruce D."/>
            <person name="Goodwin L."/>
            <person name="Land M."/>
            <person name="Hauser L."/>
            <person name="Chang Y.-J."/>
            <person name="Jeffries C.D."/>
            <person name="Chen A."/>
            <person name="Palaniappan K."/>
            <person name="Chain P."/>
            <person name="Rohde M."/>
            <person name="Goeker M."/>
            <person name="Bristow J."/>
            <person name="Eisen J.A."/>
            <person name="Markowitz V."/>
            <person name="Hugenholtz P."/>
            <person name="Kyrpides N.C."/>
            <person name="Klenk H.-P."/>
            <person name="Brettin T."/>
        </authorList>
    </citation>
    <scope>NUCLEOTIDE SEQUENCE [LARGE SCALE GENOMIC DNA]</scope>
    <source>
        <strain evidence="4">DSM 17836 / JCM 10339 / NBRC 14399</strain>
    </source>
</reference>
<dbReference type="Gene3D" id="3.40.50.2000">
    <property type="entry name" value="Glycogen Phosphorylase B"/>
    <property type="match status" value="2"/>
</dbReference>
<evidence type="ECO:0000256" key="1">
    <source>
        <dbReference type="ARBA" id="ARBA00022676"/>
    </source>
</evidence>
<organism evidence="3 4">
    <name type="scientific">Kribbella flavida (strain DSM 17836 / JCM 10339 / NBRC 14399)</name>
    <dbReference type="NCBI Taxonomy" id="479435"/>
    <lineage>
        <taxon>Bacteria</taxon>
        <taxon>Bacillati</taxon>
        <taxon>Actinomycetota</taxon>
        <taxon>Actinomycetes</taxon>
        <taxon>Propionibacteriales</taxon>
        <taxon>Kribbellaceae</taxon>
        <taxon>Kribbella</taxon>
    </lineage>
</organism>
<evidence type="ECO:0000313" key="3">
    <source>
        <dbReference type="EMBL" id="ADB29799.1"/>
    </source>
</evidence>
<dbReference type="AlphaFoldDB" id="D2PXF1"/>
<gene>
    <name evidence="3" type="ordered locus">Kfla_0678</name>
</gene>
<keyword evidence="4" id="KW-1185">Reference proteome</keyword>
<sequence>MTVLALRALGLGDALTGVPALRGLKRLYPDRSLVLAGSDPVSSWLQRLGVVDEVLATDGLAGPPPGRSVGPHTAVNLHGRGPQSHRLLLDGSPDELIALDCPDAGFRSTTVWRADEHEVERWCRVVRDAGGSCSPEDLRLDVPSTPSDAVLVHPGAASVARQWPPERWVAVVTALQEAGRRVMVTGGPAERELCGLISKPTGCEDVSGLHDLDSLAELVAGAALLISGDTGVAHLATAVGTASVTLFGPTPPQWWGPAIDPNLHTVLYHGTEPGDPHADRPDPALLSITVQDVLAAVSPPD</sequence>
<dbReference type="RefSeq" id="WP_012918355.1">
    <property type="nucleotide sequence ID" value="NC_013729.1"/>
</dbReference>
<dbReference type="GO" id="GO:0009244">
    <property type="term" value="P:lipopolysaccharide core region biosynthetic process"/>
    <property type="evidence" value="ECO:0007669"/>
    <property type="project" value="TreeGrafter"/>
</dbReference>
<reference evidence="4" key="1">
    <citation type="submission" date="2009-09" db="EMBL/GenBank/DDBJ databases">
        <title>The complete genome of Kribbella flavida DSM 17836.</title>
        <authorList>
            <consortium name="US DOE Joint Genome Institute (JGI-PGF)"/>
            <person name="Lucas S."/>
            <person name="Copeland A."/>
            <person name="Lapidus A."/>
            <person name="Glavina del Rio T."/>
            <person name="Dalin E."/>
            <person name="Tice H."/>
            <person name="Bruce D."/>
            <person name="Goodwin L."/>
            <person name="Pitluck S."/>
            <person name="Kyrpides N."/>
            <person name="Mavromatis K."/>
            <person name="Ivanova N."/>
            <person name="Saunders E."/>
            <person name="Brettin T."/>
            <person name="Detter J.C."/>
            <person name="Han C."/>
            <person name="Larimer F."/>
            <person name="Land M."/>
            <person name="Hauser L."/>
            <person name="Markowitz V."/>
            <person name="Cheng J.-F."/>
            <person name="Hugenholtz P."/>
            <person name="Woyke T."/>
            <person name="Wu D."/>
            <person name="Pukall R."/>
            <person name="Klenk H.-P."/>
            <person name="Eisen J.A."/>
        </authorList>
    </citation>
    <scope>NUCLEOTIDE SEQUENCE [LARGE SCALE GENOMIC DNA]</scope>
    <source>
        <strain evidence="4">DSM 17836 / JCM 10339 / NBRC 14399</strain>
    </source>
</reference>
<dbReference type="STRING" id="479435.Kfla_0678"/>
<dbReference type="CDD" id="cd03789">
    <property type="entry name" value="GT9_LPS_heptosyltransferase"/>
    <property type="match status" value="1"/>
</dbReference>
<dbReference type="CAZy" id="GT9">
    <property type="family name" value="Glycosyltransferase Family 9"/>
</dbReference>
<proteinExistence type="predicted"/>
<dbReference type="EMBL" id="CP001736">
    <property type="protein sequence ID" value="ADB29799.1"/>
    <property type="molecule type" value="Genomic_DNA"/>
</dbReference>
<evidence type="ECO:0000313" key="4">
    <source>
        <dbReference type="Proteomes" id="UP000007967"/>
    </source>
</evidence>
<dbReference type="eggNOG" id="COG0859">
    <property type="taxonomic scope" value="Bacteria"/>
</dbReference>